<dbReference type="AlphaFoldDB" id="A0A923HYR5"/>
<reference evidence="3" key="2">
    <citation type="submission" date="2020-10" db="EMBL/GenBank/DDBJ databases">
        <title>Comparative genomics of the Acetobacterium genus.</title>
        <authorList>
            <person name="Marshall C."/>
            <person name="May H."/>
            <person name="Norman S."/>
        </authorList>
    </citation>
    <scope>NUCLEOTIDE SEQUENCE</scope>
    <source>
        <strain evidence="3">DER-2019</strain>
    </source>
</reference>
<evidence type="ECO:0000313" key="4">
    <source>
        <dbReference type="Proteomes" id="UP000616595"/>
    </source>
</evidence>
<comment type="caution">
    <text evidence="3">The sequence shown here is derived from an EMBL/GenBank/DDBJ whole genome shotgun (WGS) entry which is preliminary data.</text>
</comment>
<dbReference type="Proteomes" id="UP000616595">
    <property type="component" value="Unassembled WGS sequence"/>
</dbReference>
<feature type="domain" description="Potassium channel" evidence="2">
    <location>
        <begin position="239"/>
        <end position="298"/>
    </location>
</feature>
<dbReference type="RefSeq" id="WP_148567277.1">
    <property type="nucleotide sequence ID" value="NZ_RXYA01000008.1"/>
</dbReference>
<feature type="transmembrane region" description="Helical" evidence="1">
    <location>
        <begin position="206"/>
        <end position="229"/>
    </location>
</feature>
<feature type="transmembrane region" description="Helical" evidence="1">
    <location>
        <begin position="163"/>
        <end position="185"/>
    </location>
</feature>
<name>A0A923HYR5_9FIRM</name>
<evidence type="ECO:0000313" key="3">
    <source>
        <dbReference type="EMBL" id="MBC3889617.1"/>
    </source>
</evidence>
<gene>
    <name evidence="3" type="ORF">GH810_14990</name>
</gene>
<feature type="transmembrane region" description="Helical" evidence="1">
    <location>
        <begin position="140"/>
        <end position="157"/>
    </location>
</feature>
<accession>A0A923HYR5</accession>
<organism evidence="3 4">
    <name type="scientific">Acetobacterium paludosum</name>
    <dbReference type="NCBI Taxonomy" id="52693"/>
    <lineage>
        <taxon>Bacteria</taxon>
        <taxon>Bacillati</taxon>
        <taxon>Bacillota</taxon>
        <taxon>Clostridia</taxon>
        <taxon>Eubacteriales</taxon>
        <taxon>Eubacteriaceae</taxon>
        <taxon>Acetobacterium</taxon>
    </lineage>
</organism>
<keyword evidence="1" id="KW-1133">Transmembrane helix</keyword>
<dbReference type="SUPFAM" id="SSF81324">
    <property type="entry name" value="Voltage-gated potassium channels"/>
    <property type="match status" value="1"/>
</dbReference>
<sequence>MNQIMNELSVNNNLADGNVIIIIYDLFIVSLLIFELFLFYNKDHYISELKRHEKQKIKPFRRFFVKLTFSNQYQGILTVTGILLVISLAVVSSHHTILPLELIAVLGSFAAFIVVVFFVQHLFMKLDEFQNNVVSCFVQLIYYLILGHAFVLFADFISPPSLYIGLIGLGFALILCFAVMISAIANPNLLRSSVSKHRKYQVTASILKGMLALVTSELGILYLMVYNCFKINPDFYASSLNRSLDAFDMMYYLIMTFATVGYGDIIPVRVDGMIFSELVAMIIGLVSMFSTACFVGAVVAGAAQMSWSQTEDADKAEKPDPEVNSGNEGIFAVIRKKLKNKDI</sequence>
<feature type="transmembrane region" description="Helical" evidence="1">
    <location>
        <begin position="20"/>
        <end position="42"/>
    </location>
</feature>
<dbReference type="EMBL" id="WJBD01000021">
    <property type="protein sequence ID" value="MBC3889617.1"/>
    <property type="molecule type" value="Genomic_DNA"/>
</dbReference>
<dbReference type="InterPro" id="IPR013099">
    <property type="entry name" value="K_chnl_dom"/>
</dbReference>
<feature type="transmembrane region" description="Helical" evidence="1">
    <location>
        <begin position="249"/>
        <end position="266"/>
    </location>
</feature>
<proteinExistence type="predicted"/>
<dbReference type="Pfam" id="PF07885">
    <property type="entry name" value="Ion_trans_2"/>
    <property type="match status" value="1"/>
</dbReference>
<feature type="transmembrane region" description="Helical" evidence="1">
    <location>
        <begin position="97"/>
        <end position="119"/>
    </location>
</feature>
<keyword evidence="4" id="KW-1185">Reference proteome</keyword>
<keyword evidence="1" id="KW-0812">Transmembrane</keyword>
<dbReference type="OrthoDB" id="1777249at2"/>
<protein>
    <submittedName>
        <fullName evidence="3">Ion transport channel</fullName>
    </submittedName>
</protein>
<feature type="transmembrane region" description="Helical" evidence="1">
    <location>
        <begin position="278"/>
        <end position="303"/>
    </location>
</feature>
<feature type="transmembrane region" description="Helical" evidence="1">
    <location>
        <begin position="63"/>
        <end position="91"/>
    </location>
</feature>
<keyword evidence="1" id="KW-0472">Membrane</keyword>
<reference evidence="3" key="1">
    <citation type="submission" date="2019-10" db="EMBL/GenBank/DDBJ databases">
        <authorList>
            <person name="Ross D.E."/>
            <person name="Gulliver D."/>
        </authorList>
    </citation>
    <scope>NUCLEOTIDE SEQUENCE</scope>
    <source>
        <strain evidence="3">DER-2019</strain>
    </source>
</reference>
<dbReference type="Gene3D" id="1.10.287.70">
    <property type="match status" value="1"/>
</dbReference>
<evidence type="ECO:0000256" key="1">
    <source>
        <dbReference type="SAM" id="Phobius"/>
    </source>
</evidence>
<evidence type="ECO:0000259" key="2">
    <source>
        <dbReference type="Pfam" id="PF07885"/>
    </source>
</evidence>